<feature type="compositionally biased region" description="Basic and acidic residues" evidence="1">
    <location>
        <begin position="1"/>
        <end position="11"/>
    </location>
</feature>
<feature type="region of interest" description="Disordered" evidence="1">
    <location>
        <begin position="296"/>
        <end position="332"/>
    </location>
</feature>
<dbReference type="STRING" id="5217.A0A4Q1BBX8"/>
<reference evidence="4 5" key="1">
    <citation type="submission" date="2016-06" db="EMBL/GenBank/DDBJ databases">
        <title>Evolution of pathogenesis and genome organization in the Tremellales.</title>
        <authorList>
            <person name="Cuomo C."/>
            <person name="Litvintseva A."/>
            <person name="Heitman J."/>
            <person name="Chen Y."/>
            <person name="Sun S."/>
            <person name="Springer D."/>
            <person name="Dromer F."/>
            <person name="Young S."/>
            <person name="Zeng Q."/>
            <person name="Chapman S."/>
            <person name="Gujja S."/>
            <person name="Saif S."/>
            <person name="Birren B."/>
        </authorList>
    </citation>
    <scope>NUCLEOTIDE SEQUENCE [LARGE SCALE GENOMIC DNA]</scope>
    <source>
        <strain evidence="4 5">ATCC 28783</strain>
    </source>
</reference>
<evidence type="ECO:0000259" key="2">
    <source>
        <dbReference type="Pfam" id="PF22675"/>
    </source>
</evidence>
<dbReference type="Pfam" id="PF23469">
    <property type="entry name" value="KH_12"/>
    <property type="match status" value="1"/>
</dbReference>
<feature type="domain" description="KHDC4/BBP-like KH-domain type I" evidence="2">
    <location>
        <begin position="189"/>
        <end position="261"/>
    </location>
</feature>
<accession>A0A4Q1BBX8</accession>
<dbReference type="EMBL" id="SDIL01000102">
    <property type="protein sequence ID" value="RXK36289.1"/>
    <property type="molecule type" value="Genomic_DNA"/>
</dbReference>
<dbReference type="InParanoid" id="A0A4Q1BBX8"/>
<dbReference type="Proteomes" id="UP000289152">
    <property type="component" value="Unassembled WGS sequence"/>
</dbReference>
<evidence type="ECO:0000313" key="5">
    <source>
        <dbReference type="Proteomes" id="UP000289152"/>
    </source>
</evidence>
<dbReference type="InterPro" id="IPR047890">
    <property type="entry name" value="KHDC4_KH-I_first"/>
</dbReference>
<dbReference type="FunFam" id="3.30.1370.10:FF:000037">
    <property type="entry name" value="KH domain protein"/>
    <property type="match status" value="1"/>
</dbReference>
<feature type="compositionally biased region" description="Low complexity" evidence="1">
    <location>
        <begin position="302"/>
        <end position="332"/>
    </location>
</feature>
<dbReference type="OrthoDB" id="397265at2759"/>
<dbReference type="AlphaFoldDB" id="A0A4Q1BBX8"/>
<keyword evidence="5" id="KW-1185">Reference proteome</keyword>
<dbReference type="InterPro" id="IPR055256">
    <property type="entry name" value="KH_1_KHDC4/BBP-like"/>
</dbReference>
<dbReference type="InterPro" id="IPR056149">
    <property type="entry name" value="PRP5/DDX46/KHDC4_KH"/>
</dbReference>
<comment type="caution">
    <text evidence="4">The sequence shown here is derived from an EMBL/GenBank/DDBJ whole genome shotgun (WGS) entry which is preliminary data.</text>
</comment>
<dbReference type="InterPro" id="IPR031121">
    <property type="entry name" value="RIK/BLOM7"/>
</dbReference>
<dbReference type="SUPFAM" id="SSF54791">
    <property type="entry name" value="Eukaryotic type KH-domain (KH-domain type I)"/>
    <property type="match status" value="2"/>
</dbReference>
<dbReference type="VEuPathDB" id="FungiDB:TREMEDRAFT_28230"/>
<feature type="domain" description="ATP-dependent RNA helicase PRP5/DDX46/KHDC4 KH" evidence="3">
    <location>
        <begin position="67"/>
        <end position="143"/>
    </location>
</feature>
<dbReference type="CDD" id="cd22386">
    <property type="entry name" value="KH-I_KHDC4_rpt2"/>
    <property type="match status" value="1"/>
</dbReference>
<dbReference type="InterPro" id="IPR036612">
    <property type="entry name" value="KH_dom_type_1_sf"/>
</dbReference>
<sequence length="354" mass="37860">MDSSRKSRWDTSDPSASSAGPANAVNTADAAAQAAAIAAKIAASLRPGAGSLGTELIRREEAGGFTHDIDINDLRNRYLLTKGTTQKEIADATGASIVTKGVWVPDTAHLQPGETPLYLHISATSKTMLDDAVKRVRDLIDQDLGPLIDDRTLVARNRALGLPLPATVLPNGRPKWPEDKLYIGLDSLRNFNIRAKTVGPQGMFVKYIQAETGARVQIKGLGSGFLEQDTGREAEEPMHINIAAPTQEQVERAKVLSEDLLAVLRVEYAKARDGPGQEGVYQQGYGTYAAPGQDPYAGYYGQQGTPAQGQEGTPTQPGATPAPGGPPQQGSEAWQQYAAYWAAYGYDVLDPQCM</sequence>
<feature type="region of interest" description="Disordered" evidence="1">
    <location>
        <begin position="1"/>
        <end position="23"/>
    </location>
</feature>
<gene>
    <name evidence="4" type="ORF">M231_06425</name>
</gene>
<dbReference type="Pfam" id="PF22675">
    <property type="entry name" value="KH-I_KHDC4-BBP"/>
    <property type="match status" value="1"/>
</dbReference>
<dbReference type="PANTHER" id="PTHR15744:SF0">
    <property type="entry name" value="KH HOMOLOGY DOMAIN-CONTAINING PROTEIN 4"/>
    <property type="match status" value="1"/>
</dbReference>
<dbReference type="FunCoup" id="A0A4Q1BBX8">
    <property type="interactions" value="178"/>
</dbReference>
<dbReference type="InterPro" id="IPR047889">
    <property type="entry name" value="KHDC4_KH-I_second"/>
</dbReference>
<dbReference type="GO" id="GO:0003723">
    <property type="term" value="F:RNA binding"/>
    <property type="evidence" value="ECO:0007669"/>
    <property type="project" value="InterPro"/>
</dbReference>
<organism evidence="4 5">
    <name type="scientific">Tremella mesenterica</name>
    <name type="common">Jelly fungus</name>
    <dbReference type="NCBI Taxonomy" id="5217"/>
    <lineage>
        <taxon>Eukaryota</taxon>
        <taxon>Fungi</taxon>
        <taxon>Dikarya</taxon>
        <taxon>Basidiomycota</taxon>
        <taxon>Agaricomycotina</taxon>
        <taxon>Tremellomycetes</taxon>
        <taxon>Tremellales</taxon>
        <taxon>Tremellaceae</taxon>
        <taxon>Tremella</taxon>
    </lineage>
</organism>
<dbReference type="PANTHER" id="PTHR15744">
    <property type="entry name" value="BLOM7"/>
    <property type="match status" value="1"/>
</dbReference>
<evidence type="ECO:0000259" key="3">
    <source>
        <dbReference type="Pfam" id="PF23469"/>
    </source>
</evidence>
<name>A0A4Q1BBX8_TREME</name>
<evidence type="ECO:0000256" key="1">
    <source>
        <dbReference type="SAM" id="MobiDB-lite"/>
    </source>
</evidence>
<proteinExistence type="predicted"/>
<protein>
    <submittedName>
        <fullName evidence="4">KH domain-containing protein</fullName>
    </submittedName>
</protein>
<dbReference type="GO" id="GO:0005634">
    <property type="term" value="C:nucleus"/>
    <property type="evidence" value="ECO:0007669"/>
    <property type="project" value="InterPro"/>
</dbReference>
<evidence type="ECO:0000313" key="4">
    <source>
        <dbReference type="EMBL" id="RXK36289.1"/>
    </source>
</evidence>
<dbReference type="Gene3D" id="3.30.1370.10">
    <property type="entry name" value="K Homology domain, type 1"/>
    <property type="match status" value="2"/>
</dbReference>
<dbReference type="CDD" id="cd22385">
    <property type="entry name" value="KH-I_KHDC4_rpt1"/>
    <property type="match status" value="1"/>
</dbReference>